<sequence length="99" mass="10720">MARFRATVSTNNVYMSSRSAIASACASSLRGKLGLKSTLRAPAKSGVTFRPICVLLPLQSWWKRTTPTDPTPPVRLIQISSHAEARAKPAEYAWSSTSA</sequence>
<evidence type="ECO:0000313" key="1">
    <source>
        <dbReference type="EMBL" id="PAV93867.1"/>
    </source>
</evidence>
<protein>
    <submittedName>
        <fullName evidence="1">Uncharacterized protein</fullName>
    </submittedName>
</protein>
<dbReference type="Proteomes" id="UP000218231">
    <property type="component" value="Unassembled WGS sequence"/>
</dbReference>
<dbReference type="AlphaFoldDB" id="A0A2A2M6Y6"/>
<dbReference type="EMBL" id="LIAE01003443">
    <property type="protein sequence ID" value="PAV93867.1"/>
    <property type="molecule type" value="Genomic_DNA"/>
</dbReference>
<gene>
    <name evidence="1" type="ORF">WR25_23656</name>
</gene>
<evidence type="ECO:0000313" key="2">
    <source>
        <dbReference type="Proteomes" id="UP000218231"/>
    </source>
</evidence>
<accession>A0A2A2M6Y6</accession>
<reference evidence="1 2" key="1">
    <citation type="journal article" date="2017" name="Curr. Biol.">
        <title>Genome architecture and evolution of a unichromosomal asexual nematode.</title>
        <authorList>
            <person name="Fradin H."/>
            <person name="Zegar C."/>
            <person name="Gutwein M."/>
            <person name="Lucas J."/>
            <person name="Kovtun M."/>
            <person name="Corcoran D."/>
            <person name="Baugh L.R."/>
            <person name="Kiontke K."/>
            <person name="Gunsalus K."/>
            <person name="Fitch D.H."/>
            <person name="Piano F."/>
        </authorList>
    </citation>
    <scope>NUCLEOTIDE SEQUENCE [LARGE SCALE GENOMIC DNA]</scope>
    <source>
        <strain evidence="1">PF1309</strain>
    </source>
</reference>
<proteinExistence type="predicted"/>
<organism evidence="1 2">
    <name type="scientific">Diploscapter pachys</name>
    <dbReference type="NCBI Taxonomy" id="2018661"/>
    <lineage>
        <taxon>Eukaryota</taxon>
        <taxon>Metazoa</taxon>
        <taxon>Ecdysozoa</taxon>
        <taxon>Nematoda</taxon>
        <taxon>Chromadorea</taxon>
        <taxon>Rhabditida</taxon>
        <taxon>Rhabditina</taxon>
        <taxon>Rhabditomorpha</taxon>
        <taxon>Rhabditoidea</taxon>
        <taxon>Rhabditidae</taxon>
        <taxon>Diploscapter</taxon>
    </lineage>
</organism>
<comment type="caution">
    <text evidence="1">The sequence shown here is derived from an EMBL/GenBank/DDBJ whole genome shotgun (WGS) entry which is preliminary data.</text>
</comment>
<keyword evidence="2" id="KW-1185">Reference proteome</keyword>
<name>A0A2A2M6Y6_9BILA</name>